<dbReference type="GO" id="GO:0030313">
    <property type="term" value="C:cell envelope"/>
    <property type="evidence" value="ECO:0007669"/>
    <property type="project" value="UniProtKB-SubCell"/>
</dbReference>
<dbReference type="Gene3D" id="3.10.105.10">
    <property type="entry name" value="Dipeptide-binding Protein, Domain 3"/>
    <property type="match status" value="1"/>
</dbReference>
<evidence type="ECO:0000256" key="2">
    <source>
        <dbReference type="ARBA" id="ARBA00005695"/>
    </source>
</evidence>
<dbReference type="CDD" id="cd08512">
    <property type="entry name" value="PBP2_NikA_DppA_OppA_like_7"/>
    <property type="match status" value="1"/>
</dbReference>
<sequence>MTRLRTRLVALASALAIGTAVTACGGGTSGSGGGTSASGATATGIVTAWPSDVATLDPGNVSTDQDKELTMNIYQRLLEYDFDTTDSGSLVWKGLDAAPSLAESYELQGSDMIFHLRDDVTFHPSGNPLTAEDVRYSYERAMAGAGAIDLSNGGIQDPEQITVVDDHTVKMSVTDVAGNPVPASETTLATVRMPNYGIVDSVTVKEHATDADPYATEWLKTNAAGTGPYFIDSRSPGQQMVLKAVPDSWSEAPAYDTVTVRIVGNGNIASLVRGGQVNAALFGLTQKDLNDLDEAGLTVDHQATPDFIHLQMAEDSGPFTDERVRQAVAYAIPYDQIVSSIFFDRAQRSLSYVNLKAPGYDEAWGTYRTDLDQAKALMAEAGNPAISVPLLYSNAEPAYEDMALLIQTSLAQIGITVTLQPQTPAAMFDTILTRATTPEGEPVSEGAMAMFNLSIYLDDPKSPVSFYSRTGGALNYPRFSDAELDAVADAQQFAEPSAEREQAYVGLQATAAEDASFLPLVITGRTVVVADGITGISYSPEIGIRYWTLEPSS</sequence>
<evidence type="ECO:0000256" key="3">
    <source>
        <dbReference type="ARBA" id="ARBA00022448"/>
    </source>
</evidence>
<dbReference type="PANTHER" id="PTHR30290:SF10">
    <property type="entry name" value="PERIPLASMIC OLIGOPEPTIDE-BINDING PROTEIN-RELATED"/>
    <property type="match status" value="1"/>
</dbReference>
<comment type="caution">
    <text evidence="7">The sequence shown here is derived from an EMBL/GenBank/DDBJ whole genome shotgun (WGS) entry which is preliminary data.</text>
</comment>
<dbReference type="GO" id="GO:0043190">
    <property type="term" value="C:ATP-binding cassette (ABC) transporter complex"/>
    <property type="evidence" value="ECO:0007669"/>
    <property type="project" value="InterPro"/>
</dbReference>
<dbReference type="Pfam" id="PF00496">
    <property type="entry name" value="SBP_bac_5"/>
    <property type="match status" value="1"/>
</dbReference>
<dbReference type="PROSITE" id="PS51257">
    <property type="entry name" value="PROKAR_LIPOPROTEIN"/>
    <property type="match status" value="1"/>
</dbReference>
<name>A0A939C0C1_9ACTN</name>
<dbReference type="PIRSF" id="PIRSF002741">
    <property type="entry name" value="MppA"/>
    <property type="match status" value="1"/>
</dbReference>
<keyword evidence="3" id="KW-0813">Transport</keyword>
<comment type="subcellular location">
    <subcellularLocation>
        <location evidence="1">Cell envelope</location>
    </subcellularLocation>
</comment>
<dbReference type="GO" id="GO:0015833">
    <property type="term" value="P:peptide transport"/>
    <property type="evidence" value="ECO:0007669"/>
    <property type="project" value="TreeGrafter"/>
</dbReference>
<feature type="chain" id="PRO_5038495664" evidence="5">
    <location>
        <begin position="24"/>
        <end position="553"/>
    </location>
</feature>
<reference evidence="7" key="1">
    <citation type="submission" date="2021-01" db="EMBL/GenBank/DDBJ databases">
        <title>YIM 132084 draft genome.</title>
        <authorList>
            <person name="An D."/>
        </authorList>
    </citation>
    <scope>NUCLEOTIDE SEQUENCE</scope>
    <source>
        <strain evidence="7">YIM 132084</strain>
    </source>
</reference>
<organism evidence="7 8">
    <name type="scientific">Nakamurella leprariae</name>
    <dbReference type="NCBI Taxonomy" id="2803911"/>
    <lineage>
        <taxon>Bacteria</taxon>
        <taxon>Bacillati</taxon>
        <taxon>Actinomycetota</taxon>
        <taxon>Actinomycetes</taxon>
        <taxon>Nakamurellales</taxon>
        <taxon>Nakamurellaceae</taxon>
        <taxon>Nakamurella</taxon>
    </lineage>
</organism>
<feature type="signal peptide" evidence="5">
    <location>
        <begin position="1"/>
        <end position="23"/>
    </location>
</feature>
<dbReference type="SUPFAM" id="SSF53850">
    <property type="entry name" value="Periplasmic binding protein-like II"/>
    <property type="match status" value="1"/>
</dbReference>
<evidence type="ECO:0000256" key="1">
    <source>
        <dbReference type="ARBA" id="ARBA00004196"/>
    </source>
</evidence>
<dbReference type="InterPro" id="IPR000914">
    <property type="entry name" value="SBP_5_dom"/>
</dbReference>
<dbReference type="EMBL" id="JAERWK010000001">
    <property type="protein sequence ID" value="MBM9465864.1"/>
    <property type="molecule type" value="Genomic_DNA"/>
</dbReference>
<comment type="similarity">
    <text evidence="2">Belongs to the bacterial solute-binding protein 5 family.</text>
</comment>
<dbReference type="Gene3D" id="3.40.190.10">
    <property type="entry name" value="Periplasmic binding protein-like II"/>
    <property type="match status" value="1"/>
</dbReference>
<protein>
    <submittedName>
        <fullName evidence="7">ABC transporter substrate-binding protein</fullName>
    </submittedName>
</protein>
<evidence type="ECO:0000259" key="6">
    <source>
        <dbReference type="Pfam" id="PF00496"/>
    </source>
</evidence>
<accession>A0A939C0C1</accession>
<feature type="domain" description="Solute-binding protein family 5" evidence="6">
    <location>
        <begin position="98"/>
        <end position="468"/>
    </location>
</feature>
<dbReference type="Proteomes" id="UP000663792">
    <property type="component" value="Unassembled WGS sequence"/>
</dbReference>
<dbReference type="PANTHER" id="PTHR30290">
    <property type="entry name" value="PERIPLASMIC BINDING COMPONENT OF ABC TRANSPORTER"/>
    <property type="match status" value="1"/>
</dbReference>
<proteinExistence type="inferred from homology"/>
<evidence type="ECO:0000256" key="4">
    <source>
        <dbReference type="ARBA" id="ARBA00022729"/>
    </source>
</evidence>
<dbReference type="AlphaFoldDB" id="A0A939C0C1"/>
<dbReference type="InterPro" id="IPR039424">
    <property type="entry name" value="SBP_5"/>
</dbReference>
<dbReference type="InterPro" id="IPR030678">
    <property type="entry name" value="Peptide/Ni-bd"/>
</dbReference>
<keyword evidence="4 5" id="KW-0732">Signal</keyword>
<keyword evidence="8" id="KW-1185">Reference proteome</keyword>
<dbReference type="GO" id="GO:0042597">
    <property type="term" value="C:periplasmic space"/>
    <property type="evidence" value="ECO:0007669"/>
    <property type="project" value="UniProtKB-ARBA"/>
</dbReference>
<dbReference type="RefSeq" id="WP_205258806.1">
    <property type="nucleotide sequence ID" value="NZ_JAERWK010000001.1"/>
</dbReference>
<dbReference type="GO" id="GO:1904680">
    <property type="term" value="F:peptide transmembrane transporter activity"/>
    <property type="evidence" value="ECO:0007669"/>
    <property type="project" value="TreeGrafter"/>
</dbReference>
<evidence type="ECO:0000256" key="5">
    <source>
        <dbReference type="SAM" id="SignalP"/>
    </source>
</evidence>
<evidence type="ECO:0000313" key="8">
    <source>
        <dbReference type="Proteomes" id="UP000663792"/>
    </source>
</evidence>
<evidence type="ECO:0000313" key="7">
    <source>
        <dbReference type="EMBL" id="MBM9465864.1"/>
    </source>
</evidence>
<gene>
    <name evidence="7" type="ORF">JL106_01050</name>
</gene>